<dbReference type="InterPro" id="IPR002048">
    <property type="entry name" value="EF_hand_dom"/>
</dbReference>
<reference evidence="4 5" key="1">
    <citation type="journal article" date="2018" name="Gigascience">
        <title>Genomes of trombidid mites reveal novel predicted allergens and laterally-transferred genes associated with secondary metabolism.</title>
        <authorList>
            <person name="Dong X."/>
            <person name="Chaisiri K."/>
            <person name="Xia D."/>
            <person name="Armstrong S.D."/>
            <person name="Fang Y."/>
            <person name="Donnelly M.J."/>
            <person name="Kadowaki T."/>
            <person name="McGarry J.W."/>
            <person name="Darby A.C."/>
            <person name="Makepeace B.L."/>
        </authorList>
    </citation>
    <scope>NUCLEOTIDE SEQUENCE [LARGE SCALE GENOMIC DNA]</scope>
    <source>
        <strain evidence="4">UoL-UT</strain>
    </source>
</reference>
<sequence length="283" mass="32135">KFLHKMGSTVSICNHSFLVLNIALSQIGPLYYENNVQPGECMVRKVGKVWYRVEARPDMYVNRYTDKDVALPIIESVLAAFTAGATVVVAGDMLSVITITGPFLAMLPMDKMNLLEKLIDLTKTLVMGINKDITKGGPIVWSDGWYFGHSKHLNIINGPEIDYNCILDNGTRTVCVNTNATKMSIEDMSLNKTEERNLTNTVNEVFNSISVNGSNHLTEEHVLDWHSRNKLRYNYLSLNMEPTQNMMKHNFFRSDGEMRRLFKAIDKNNDGKLSRQEVLDFYA</sequence>
<dbReference type="InterPro" id="IPR011992">
    <property type="entry name" value="EF-hand-dom_pair"/>
</dbReference>
<dbReference type="GO" id="GO:0005509">
    <property type="term" value="F:calcium ion binding"/>
    <property type="evidence" value="ECO:0007669"/>
    <property type="project" value="InterPro"/>
</dbReference>
<dbReference type="Proteomes" id="UP000288716">
    <property type="component" value="Unassembled WGS sequence"/>
</dbReference>
<comment type="caution">
    <text evidence="4">The sequence shown here is derived from an EMBL/GenBank/DDBJ whole genome shotgun (WGS) entry which is preliminary data.</text>
</comment>
<dbReference type="EMBL" id="NCKV01000010">
    <property type="protein sequence ID" value="RWS31973.1"/>
    <property type="molecule type" value="Genomic_DNA"/>
</dbReference>
<dbReference type="PROSITE" id="PS00018">
    <property type="entry name" value="EF_HAND_1"/>
    <property type="match status" value="1"/>
</dbReference>
<dbReference type="PROSITE" id="PS50222">
    <property type="entry name" value="EF_HAND_2"/>
    <property type="match status" value="1"/>
</dbReference>
<evidence type="ECO:0000313" key="4">
    <source>
        <dbReference type="EMBL" id="RWS31973.1"/>
    </source>
</evidence>
<accession>A0A443SWT1</accession>
<dbReference type="AlphaFoldDB" id="A0A443SWT1"/>
<dbReference type="Pfam" id="PF13405">
    <property type="entry name" value="EF-hand_6"/>
    <property type="match status" value="1"/>
</dbReference>
<feature type="non-terminal residue" evidence="4">
    <location>
        <position position="1"/>
    </location>
</feature>
<dbReference type="InterPro" id="IPR018247">
    <property type="entry name" value="EF_Hand_1_Ca_BS"/>
</dbReference>
<evidence type="ECO:0000256" key="1">
    <source>
        <dbReference type="ARBA" id="ARBA00022837"/>
    </source>
</evidence>
<keyword evidence="2" id="KW-1133">Transmembrane helix</keyword>
<name>A0A443SWT1_9ACAR</name>
<protein>
    <recommendedName>
        <fullName evidence="3">EF-hand domain-containing protein</fullName>
    </recommendedName>
</protein>
<keyword evidence="5" id="KW-1185">Reference proteome</keyword>
<gene>
    <name evidence="4" type="ORF">B4U80_12996</name>
</gene>
<evidence type="ECO:0000259" key="3">
    <source>
        <dbReference type="PROSITE" id="PS50222"/>
    </source>
</evidence>
<organism evidence="4 5">
    <name type="scientific">Leptotrombidium deliense</name>
    <dbReference type="NCBI Taxonomy" id="299467"/>
    <lineage>
        <taxon>Eukaryota</taxon>
        <taxon>Metazoa</taxon>
        <taxon>Ecdysozoa</taxon>
        <taxon>Arthropoda</taxon>
        <taxon>Chelicerata</taxon>
        <taxon>Arachnida</taxon>
        <taxon>Acari</taxon>
        <taxon>Acariformes</taxon>
        <taxon>Trombidiformes</taxon>
        <taxon>Prostigmata</taxon>
        <taxon>Anystina</taxon>
        <taxon>Parasitengona</taxon>
        <taxon>Trombiculoidea</taxon>
        <taxon>Trombiculidae</taxon>
        <taxon>Leptotrombidium</taxon>
    </lineage>
</organism>
<keyword evidence="2" id="KW-0472">Membrane</keyword>
<keyword evidence="2" id="KW-0812">Transmembrane</keyword>
<evidence type="ECO:0000256" key="2">
    <source>
        <dbReference type="SAM" id="Phobius"/>
    </source>
</evidence>
<feature type="transmembrane region" description="Helical" evidence="2">
    <location>
        <begin position="77"/>
        <end position="107"/>
    </location>
</feature>
<feature type="domain" description="EF-hand" evidence="3">
    <location>
        <begin position="253"/>
        <end position="283"/>
    </location>
</feature>
<keyword evidence="1" id="KW-0106">Calcium</keyword>
<dbReference type="OrthoDB" id="8248316at2759"/>
<dbReference type="VEuPathDB" id="VectorBase:LDEU000067"/>
<evidence type="ECO:0000313" key="5">
    <source>
        <dbReference type="Proteomes" id="UP000288716"/>
    </source>
</evidence>
<dbReference type="Gene3D" id="1.10.238.10">
    <property type="entry name" value="EF-hand"/>
    <property type="match status" value="1"/>
</dbReference>
<proteinExistence type="predicted"/>
<dbReference type="SUPFAM" id="SSF47473">
    <property type="entry name" value="EF-hand"/>
    <property type="match status" value="1"/>
</dbReference>